<comment type="caution">
    <text evidence="1">The sequence shown here is derived from an EMBL/GenBank/DDBJ whole genome shotgun (WGS) entry which is preliminary data.</text>
</comment>
<dbReference type="Proteomes" id="UP000218231">
    <property type="component" value="Unassembled WGS sequence"/>
</dbReference>
<dbReference type="OrthoDB" id="408493at2759"/>
<dbReference type="PANTHER" id="PTHR31362">
    <property type="entry name" value="GLYCOSYLTRANSFERASE STELLO1-RELATED"/>
    <property type="match status" value="1"/>
</dbReference>
<protein>
    <submittedName>
        <fullName evidence="1">Uncharacterized protein</fullName>
    </submittedName>
</protein>
<name>A0A2A2LIR7_9BILA</name>
<dbReference type="AlphaFoldDB" id="A0A2A2LIR7"/>
<dbReference type="InterPro" id="IPR005049">
    <property type="entry name" value="STL-like"/>
</dbReference>
<dbReference type="Pfam" id="PF03385">
    <property type="entry name" value="STELLO"/>
    <property type="match status" value="2"/>
</dbReference>
<reference evidence="1 2" key="1">
    <citation type="journal article" date="2017" name="Curr. Biol.">
        <title>Genome architecture and evolution of a unichromosomal asexual nematode.</title>
        <authorList>
            <person name="Fradin H."/>
            <person name="Zegar C."/>
            <person name="Gutwein M."/>
            <person name="Lucas J."/>
            <person name="Kovtun M."/>
            <person name="Corcoran D."/>
            <person name="Baugh L.R."/>
            <person name="Kiontke K."/>
            <person name="Gunsalus K."/>
            <person name="Fitch D.H."/>
            <person name="Piano F."/>
        </authorList>
    </citation>
    <scope>NUCLEOTIDE SEQUENCE [LARGE SCALE GENOMIC DNA]</scope>
    <source>
        <strain evidence="1">PF1309</strain>
    </source>
</reference>
<accession>A0A2A2LIR7</accession>
<gene>
    <name evidence="1" type="ORF">WR25_20537</name>
</gene>
<keyword evidence="2" id="KW-1185">Reference proteome</keyword>
<dbReference type="PANTHER" id="PTHR31362:SF0">
    <property type="entry name" value="EXOSTOSIN DOMAIN-CONTAINING PROTEIN-RELATED"/>
    <property type="match status" value="1"/>
</dbReference>
<dbReference type="EMBL" id="LIAE01006708">
    <property type="protein sequence ID" value="PAV86005.1"/>
    <property type="molecule type" value="Genomic_DNA"/>
</dbReference>
<evidence type="ECO:0000313" key="1">
    <source>
        <dbReference type="EMBL" id="PAV86005.1"/>
    </source>
</evidence>
<sequence>MIGYLYAISHGAEWIYDTDDDNRPIFGGLDSFDFADELSGVRFERNHSDPIINRLFNPYLFYGRPDMWPRGFPLEYFSQHNHTDANFRLCEVQKRAAVQQGLVDMDPDVDAIFRLLHANPTKVSSEHFNRHAPPIIFGHYMYSPWNSHNTLFHRNAFFTMFLPTTVSFRTTEIWRSYFSQKLLHLFDEYVAFYPVNAVQIRNAHNYLKDFEDEQEVYLKSGALLKFLDEWKCSQKTTANYNTAIPPLQYPFNYIHITPKEMHKGYNGEICMIKAYELRLRNIKGHFAVADDAILNFWQPINLDMVFHQRGTKLANIGKGPWWNSALGEEAMKNTISMLKDKDNGKTYQKLIEEYRRRLLQRKTISESETVFTELQRMKNWTISDVAINAYQLGPIPENTRRVGLNKYYNESMVFMHAIKLSGVIEKMDQRYM</sequence>
<dbReference type="STRING" id="2018661.A0A2A2LIR7"/>
<evidence type="ECO:0000313" key="2">
    <source>
        <dbReference type="Proteomes" id="UP000218231"/>
    </source>
</evidence>
<proteinExistence type="predicted"/>
<organism evidence="1 2">
    <name type="scientific">Diploscapter pachys</name>
    <dbReference type="NCBI Taxonomy" id="2018661"/>
    <lineage>
        <taxon>Eukaryota</taxon>
        <taxon>Metazoa</taxon>
        <taxon>Ecdysozoa</taxon>
        <taxon>Nematoda</taxon>
        <taxon>Chromadorea</taxon>
        <taxon>Rhabditida</taxon>
        <taxon>Rhabditina</taxon>
        <taxon>Rhabditomorpha</taxon>
        <taxon>Rhabditoidea</taxon>
        <taxon>Rhabditidae</taxon>
        <taxon>Diploscapter</taxon>
    </lineage>
</organism>